<sequence>MRLRLIPPALLLAILFVTEGCGPRLDPGTGIEIKGSVTLDGKPITIGQVMAFPFTGIQVSGNAQSTRINADGTYSLGNVPAGFLRIVVKTTPFKGSAMALGKKNANPTKGVGAPTMEGTFIDAPAIYEDPEKTPLNLEAKGRGVITYDIEMKSNAASGDAKK</sequence>
<protein>
    <recommendedName>
        <fullName evidence="3">Carboxypeptidase regulatory-like domain-containing protein</fullName>
    </recommendedName>
</protein>
<evidence type="ECO:0000313" key="1">
    <source>
        <dbReference type="EMBL" id="QVL30430.1"/>
    </source>
</evidence>
<proteinExistence type="predicted"/>
<accession>A0A8E6ETR1</accession>
<reference evidence="1" key="1">
    <citation type="submission" date="2021-05" db="EMBL/GenBank/DDBJ databases">
        <title>Complete genome sequence of the cellulolytic planctomycete Telmatocola sphagniphila SP2T and characterization of the first cellulase from planctomycetes.</title>
        <authorList>
            <person name="Rakitin A.L."/>
            <person name="Beletsky A.V."/>
            <person name="Naumoff D.G."/>
            <person name="Kulichevskaya I.S."/>
            <person name="Mardanov A.V."/>
            <person name="Ravin N.V."/>
            <person name="Dedysh S.N."/>
        </authorList>
    </citation>
    <scope>NUCLEOTIDE SEQUENCE</scope>
    <source>
        <strain evidence="1">SP2T</strain>
    </source>
</reference>
<dbReference type="EMBL" id="CP074694">
    <property type="protein sequence ID" value="QVL30430.1"/>
    <property type="molecule type" value="Genomic_DNA"/>
</dbReference>
<keyword evidence="2" id="KW-1185">Reference proteome</keyword>
<evidence type="ECO:0000313" key="2">
    <source>
        <dbReference type="Proteomes" id="UP000676194"/>
    </source>
</evidence>
<name>A0A8E6ETR1_9BACT</name>
<gene>
    <name evidence="1" type="ORF">KIH39_16405</name>
</gene>
<dbReference type="AlphaFoldDB" id="A0A8E6ETR1"/>
<evidence type="ECO:0008006" key="3">
    <source>
        <dbReference type="Google" id="ProtNLM"/>
    </source>
</evidence>
<dbReference type="KEGG" id="tsph:KIH39_16405"/>
<dbReference type="RefSeq" id="WP_213494301.1">
    <property type="nucleotide sequence ID" value="NZ_CP074694.1"/>
</dbReference>
<dbReference type="Proteomes" id="UP000676194">
    <property type="component" value="Chromosome"/>
</dbReference>
<organism evidence="1 2">
    <name type="scientific">Telmatocola sphagniphila</name>
    <dbReference type="NCBI Taxonomy" id="1123043"/>
    <lineage>
        <taxon>Bacteria</taxon>
        <taxon>Pseudomonadati</taxon>
        <taxon>Planctomycetota</taxon>
        <taxon>Planctomycetia</taxon>
        <taxon>Gemmatales</taxon>
        <taxon>Gemmataceae</taxon>
    </lineage>
</organism>